<name>A0A3N6TNQ4_9GAMM</name>
<dbReference type="Proteomes" id="UP000279457">
    <property type="component" value="Unassembled WGS sequence"/>
</dbReference>
<dbReference type="AlphaFoldDB" id="A0A3N6TNQ4"/>
<keyword evidence="3" id="KW-1185">Reference proteome</keyword>
<feature type="transmembrane region" description="Helical" evidence="1">
    <location>
        <begin position="66"/>
        <end position="83"/>
    </location>
</feature>
<organism evidence="2 3">
    <name type="scientific">Erwinia psidii</name>
    <dbReference type="NCBI Taxonomy" id="69224"/>
    <lineage>
        <taxon>Bacteria</taxon>
        <taxon>Pseudomonadati</taxon>
        <taxon>Pseudomonadota</taxon>
        <taxon>Gammaproteobacteria</taxon>
        <taxon>Enterobacterales</taxon>
        <taxon>Erwiniaceae</taxon>
        <taxon>Erwinia</taxon>
    </lineage>
</organism>
<dbReference type="Pfam" id="PF19744">
    <property type="entry name" value="DUF6232"/>
    <property type="match status" value="1"/>
</dbReference>
<gene>
    <name evidence="2" type="ORF">EB241_17955</name>
</gene>
<keyword evidence="1" id="KW-1133">Transmembrane helix</keyword>
<proteinExistence type="predicted"/>
<reference evidence="2 3" key="1">
    <citation type="submission" date="2018-10" db="EMBL/GenBank/DDBJ databases">
        <title>Draft genome sequence for the type isolate of Erwinia psidii, agent causal of bacterial blight in guava (Psidium guajava) and wilt and die-back of Eucalyptus spp.</title>
        <authorList>
            <person name="Hermenegildo P.S."/>
            <person name="Santos S.A."/>
            <person name="Guimaraes L.M.S."/>
            <person name="Vidigal P.M.P."/>
            <person name="Pereira I.C."/>
            <person name="Badel J.L."/>
            <person name="Alfenas-Zerbini P."/>
            <person name="Ferreira M.A.S.V."/>
            <person name="Alfenas A.C."/>
        </authorList>
    </citation>
    <scope>NUCLEOTIDE SEQUENCE [LARGE SCALE GENOMIC DNA]</scope>
    <source>
        <strain evidence="2 3">IBSBF 435</strain>
    </source>
</reference>
<evidence type="ECO:0000256" key="1">
    <source>
        <dbReference type="SAM" id="Phobius"/>
    </source>
</evidence>
<evidence type="ECO:0000313" key="2">
    <source>
        <dbReference type="EMBL" id="RQM36852.1"/>
    </source>
</evidence>
<accession>A0A3N6TNQ4</accession>
<keyword evidence="1" id="KW-0472">Membrane</keyword>
<evidence type="ECO:0000313" key="3">
    <source>
        <dbReference type="Proteomes" id="UP000279457"/>
    </source>
</evidence>
<protein>
    <submittedName>
        <fullName evidence="2">QacE</fullName>
    </submittedName>
</protein>
<dbReference type="OrthoDB" id="8903924at2"/>
<keyword evidence="1" id="KW-0812">Transmembrane</keyword>
<dbReference type="InterPro" id="IPR045629">
    <property type="entry name" value="DUF6232"/>
</dbReference>
<comment type="caution">
    <text evidence="2">The sequence shown here is derived from an EMBL/GenBank/DDBJ whole genome shotgun (WGS) entry which is preliminary data.</text>
</comment>
<sequence length="124" mass="13256">MEEVEFYNDGSVSVTSARFRVGSSTYAMQGVTSVKRGHQPANKLPAVIMGLVGLVMMFVADQLGVKAIGGLMLIAGIALFVTLKPEYSVYLNSASGESQALQSKDRAHIDKVIDALNQSIVHRG</sequence>
<dbReference type="RefSeq" id="WP_124234386.1">
    <property type="nucleotide sequence ID" value="NZ_RHHM01000016.1"/>
</dbReference>
<dbReference type="EMBL" id="RHHM01000016">
    <property type="protein sequence ID" value="RQM36852.1"/>
    <property type="molecule type" value="Genomic_DNA"/>
</dbReference>